<reference evidence="3" key="1">
    <citation type="submission" date="2021-11" db="EMBL/GenBank/DDBJ databases">
        <title>Cultivation dependent microbiological survey of springs from the worlds oldest radium mine currently devoted to the extraction of radon-saturated water.</title>
        <authorList>
            <person name="Kapinusova G."/>
            <person name="Smrhova T."/>
            <person name="Strejcek M."/>
            <person name="Suman J."/>
            <person name="Jani K."/>
            <person name="Pajer P."/>
            <person name="Uhlik O."/>
        </authorList>
    </citation>
    <scope>NUCLEOTIDE SEQUENCE [LARGE SCALE GENOMIC DNA]</scope>
    <source>
        <strain evidence="3">J379</strain>
    </source>
</reference>
<name>A0ABY5PMN1_9ACTN</name>
<evidence type="ECO:0000313" key="3">
    <source>
        <dbReference type="Proteomes" id="UP001058860"/>
    </source>
</evidence>
<dbReference type="RefSeq" id="WP_353866361.1">
    <property type="nucleotide sequence ID" value="NZ_CP088295.1"/>
</dbReference>
<dbReference type="PANTHER" id="PTHR43546:SF3">
    <property type="entry name" value="UPF0173 METAL-DEPENDENT HYDROLASE MJ1163"/>
    <property type="match status" value="1"/>
</dbReference>
<proteinExistence type="predicted"/>
<dbReference type="InterPro" id="IPR001279">
    <property type="entry name" value="Metallo-B-lactamas"/>
</dbReference>
<evidence type="ECO:0000259" key="1">
    <source>
        <dbReference type="Pfam" id="PF12706"/>
    </source>
</evidence>
<gene>
    <name evidence="2" type="ORF">LRS13_10520</name>
</gene>
<accession>A0ABY5PMN1</accession>
<evidence type="ECO:0000313" key="2">
    <source>
        <dbReference type="EMBL" id="UUY05923.1"/>
    </source>
</evidence>
<keyword evidence="3" id="KW-1185">Reference proteome</keyword>
<dbReference type="PANTHER" id="PTHR43546">
    <property type="entry name" value="UPF0173 METAL-DEPENDENT HYDROLASE MJ1163-RELATED"/>
    <property type="match status" value="1"/>
</dbReference>
<feature type="domain" description="Metallo-beta-lactamase" evidence="1">
    <location>
        <begin position="62"/>
        <end position="238"/>
    </location>
</feature>
<dbReference type="Gene3D" id="3.60.15.10">
    <property type="entry name" value="Ribonuclease Z/Hydroxyacylglutathione hydrolase-like"/>
    <property type="match status" value="1"/>
</dbReference>
<dbReference type="SUPFAM" id="SSF56281">
    <property type="entry name" value="Metallo-hydrolase/oxidoreductase"/>
    <property type="match status" value="1"/>
</dbReference>
<dbReference type="Pfam" id="PF12706">
    <property type="entry name" value="Lactamase_B_2"/>
    <property type="match status" value="1"/>
</dbReference>
<sequence>MPRPAHHVASLARFAAHRERREREDASVMSELTGVPLGLPAGLDVAWLGVAGYRLTYEGQSIYLDPYVSRVSLRDSLRGRPALPDPALIERHIRPPGDVLGVLVGHTHFDHAIDVPAIARRFDCPAYGSDSLQRLMALHGEAERAVHVEPHRAYELGPFTVTFVPSVHSKLLLGYKVPYDGELTCEHLDGLKTGAYRCGQVYGIHIEVAGATLYHQGSANLLDDEIRHRGVDVFLAGIAGRSFTPDYWRRIIGALEPRTIVASHFDDFFRPVDAPLGFSLNVNLASFPEEIEAVTRDVTVAAMTPST</sequence>
<organism evidence="2 3">
    <name type="scientific">Svornostia abyssi</name>
    <dbReference type="NCBI Taxonomy" id="2898438"/>
    <lineage>
        <taxon>Bacteria</taxon>
        <taxon>Bacillati</taxon>
        <taxon>Actinomycetota</taxon>
        <taxon>Thermoleophilia</taxon>
        <taxon>Solirubrobacterales</taxon>
        <taxon>Baekduiaceae</taxon>
        <taxon>Svornostia</taxon>
    </lineage>
</organism>
<dbReference type="InterPro" id="IPR036866">
    <property type="entry name" value="RibonucZ/Hydroxyglut_hydro"/>
</dbReference>
<dbReference type="Proteomes" id="UP001058860">
    <property type="component" value="Chromosome"/>
</dbReference>
<protein>
    <submittedName>
        <fullName evidence="2">MBL fold metallo-hydrolase</fullName>
    </submittedName>
</protein>
<dbReference type="EMBL" id="CP088295">
    <property type="protein sequence ID" value="UUY05923.1"/>
    <property type="molecule type" value="Genomic_DNA"/>
</dbReference>
<dbReference type="InterPro" id="IPR050114">
    <property type="entry name" value="UPF0173_UPF0282_UlaG_hydrolase"/>
</dbReference>